<evidence type="ECO:0008006" key="3">
    <source>
        <dbReference type="Google" id="ProtNLM"/>
    </source>
</evidence>
<organism evidence="1 2">
    <name type="scientific">Methylopila jiangsuensis</name>
    <dbReference type="NCBI Taxonomy" id="586230"/>
    <lineage>
        <taxon>Bacteria</taxon>
        <taxon>Pseudomonadati</taxon>
        <taxon>Pseudomonadota</taxon>
        <taxon>Alphaproteobacteria</taxon>
        <taxon>Hyphomicrobiales</taxon>
        <taxon>Methylopilaceae</taxon>
        <taxon>Methylopila</taxon>
    </lineage>
</organism>
<evidence type="ECO:0000313" key="2">
    <source>
        <dbReference type="Proteomes" id="UP001143364"/>
    </source>
</evidence>
<dbReference type="Proteomes" id="UP001143364">
    <property type="component" value="Unassembled WGS sequence"/>
</dbReference>
<reference evidence="1" key="1">
    <citation type="journal article" date="2014" name="Int. J. Syst. Evol. Microbiol.">
        <title>Complete genome sequence of Corynebacterium casei LMG S-19264T (=DSM 44701T), isolated from a smear-ripened cheese.</title>
        <authorList>
            <consortium name="US DOE Joint Genome Institute (JGI-PGF)"/>
            <person name="Walter F."/>
            <person name="Albersmeier A."/>
            <person name="Kalinowski J."/>
            <person name="Ruckert C."/>
        </authorList>
    </citation>
    <scope>NUCLEOTIDE SEQUENCE</scope>
    <source>
        <strain evidence="1">VKM B-2555</strain>
    </source>
</reference>
<evidence type="ECO:0000313" key="1">
    <source>
        <dbReference type="EMBL" id="GLK75130.1"/>
    </source>
</evidence>
<gene>
    <name evidence="1" type="ORF">GCM10008171_03840</name>
</gene>
<protein>
    <recommendedName>
        <fullName evidence="3">DUF2267 domain-containing protein</fullName>
    </recommendedName>
</protein>
<keyword evidence="2" id="KW-1185">Reference proteome</keyword>
<name>A0A9W6N2C2_9HYPH</name>
<dbReference type="AlphaFoldDB" id="A0A9W6N2C2"/>
<dbReference type="RefSeq" id="WP_271203101.1">
    <property type="nucleotide sequence ID" value="NZ_BSFK01000005.1"/>
</dbReference>
<reference evidence="1" key="2">
    <citation type="submission" date="2023-01" db="EMBL/GenBank/DDBJ databases">
        <authorList>
            <person name="Sun Q."/>
            <person name="Evtushenko L."/>
        </authorList>
    </citation>
    <scope>NUCLEOTIDE SEQUENCE</scope>
    <source>
        <strain evidence="1">VKM B-2555</strain>
    </source>
</reference>
<dbReference type="EMBL" id="BSFK01000005">
    <property type="protein sequence ID" value="GLK75130.1"/>
    <property type="molecule type" value="Genomic_DNA"/>
</dbReference>
<proteinExistence type="predicted"/>
<accession>A0A9W6N2C2</accession>
<comment type="caution">
    <text evidence="1">The sequence shown here is derived from an EMBL/GenBank/DDBJ whole genome shotgun (WGS) entry which is preliminary data.</text>
</comment>
<sequence>MDELVARLSSAAGIDAAKATAAVKAILVFLDREAPADAVGELVNALPGADAALAEAKAQQDGEAGFGGFGAMAAYHALTAVGLSGSEVQVVTKELLAHARELVGEETVGRIVGSIPGLEAFI</sequence>